<dbReference type="RefSeq" id="WP_184731640.1">
    <property type="nucleotide sequence ID" value="NZ_BMRW01000006.1"/>
</dbReference>
<feature type="compositionally biased region" description="Pro residues" evidence="1">
    <location>
        <begin position="152"/>
        <end position="162"/>
    </location>
</feature>
<evidence type="ECO:0000313" key="2">
    <source>
        <dbReference type="EMBL" id="MBB4885266.1"/>
    </source>
</evidence>
<gene>
    <name evidence="2" type="ORF">FHS38_001294</name>
</gene>
<evidence type="ECO:0000256" key="1">
    <source>
        <dbReference type="SAM" id="MobiDB-lite"/>
    </source>
</evidence>
<accession>A0A7W7L902</accession>
<comment type="caution">
    <text evidence="2">The sequence shown here is derived from an EMBL/GenBank/DDBJ whole genome shotgun (WGS) entry which is preliminary data.</text>
</comment>
<reference evidence="2 3" key="1">
    <citation type="submission" date="2020-08" db="EMBL/GenBank/DDBJ databases">
        <title>Genomic Encyclopedia of Type Strains, Phase III (KMG-III): the genomes of soil and plant-associated and newly described type strains.</title>
        <authorList>
            <person name="Whitman W."/>
        </authorList>
    </citation>
    <scope>NUCLEOTIDE SEQUENCE [LARGE SCALE GENOMIC DNA]</scope>
    <source>
        <strain evidence="2 3">CECT 3265</strain>
    </source>
</reference>
<feature type="region of interest" description="Disordered" evidence="1">
    <location>
        <begin position="148"/>
        <end position="174"/>
    </location>
</feature>
<dbReference type="EMBL" id="JACHJG010000002">
    <property type="protein sequence ID" value="MBB4885266.1"/>
    <property type="molecule type" value="Genomic_DNA"/>
</dbReference>
<keyword evidence="3" id="KW-1185">Reference proteome</keyword>
<proteinExistence type="predicted"/>
<name>A0A7W7L902_STRNE</name>
<dbReference type="Proteomes" id="UP000556436">
    <property type="component" value="Unassembled WGS sequence"/>
</dbReference>
<evidence type="ECO:0000313" key="3">
    <source>
        <dbReference type="Proteomes" id="UP000556436"/>
    </source>
</evidence>
<sequence>MIPELNRTALEDESVEVPPPVAGFIDISERLTGFEAFDLYATGMAQLYHDTTVDQVGREAVGRFIDDMAAAGGDPDRLVDETSRDIARAVTHLWYLGVWPALARSVHRALGREKANVAFTVAPEAYPEGLVWRTFHGHPPGAKAPGFGTWADPPPGAPPLTPPERAAHGAGGAA</sequence>
<protein>
    <submittedName>
        <fullName evidence="2">Uncharacterized protein</fullName>
    </submittedName>
</protein>
<organism evidence="2 3">
    <name type="scientific">Streptomyces netropsis</name>
    <name type="common">Streptoverticillium netropsis</name>
    <dbReference type="NCBI Taxonomy" id="55404"/>
    <lineage>
        <taxon>Bacteria</taxon>
        <taxon>Bacillati</taxon>
        <taxon>Actinomycetota</taxon>
        <taxon>Actinomycetes</taxon>
        <taxon>Kitasatosporales</taxon>
        <taxon>Streptomycetaceae</taxon>
        <taxon>Streptomyces</taxon>
    </lineage>
</organism>
<dbReference type="AlphaFoldDB" id="A0A7W7L902"/>